<dbReference type="GO" id="GO:0000160">
    <property type="term" value="P:phosphorelay signal transduction system"/>
    <property type="evidence" value="ECO:0007669"/>
    <property type="project" value="InterPro"/>
</dbReference>
<keyword evidence="4" id="KW-1185">Reference proteome</keyword>
<evidence type="ECO:0000256" key="1">
    <source>
        <dbReference type="PROSITE-ProRule" id="PRU00169"/>
    </source>
</evidence>
<dbReference type="Gene3D" id="3.40.50.2300">
    <property type="match status" value="1"/>
</dbReference>
<comment type="caution">
    <text evidence="3">The sequence shown here is derived from an EMBL/GenBank/DDBJ whole genome shotgun (WGS) entry which is preliminary data.</text>
</comment>
<protein>
    <submittedName>
        <fullName evidence="3">Response regulator</fullName>
    </submittedName>
</protein>
<name>A0A936Z9Z7_9HYPH</name>
<dbReference type="Pfam" id="PF00072">
    <property type="entry name" value="Response_reg"/>
    <property type="match status" value="1"/>
</dbReference>
<evidence type="ECO:0000259" key="2">
    <source>
        <dbReference type="PROSITE" id="PS50110"/>
    </source>
</evidence>
<dbReference type="InterPro" id="IPR011006">
    <property type="entry name" value="CheY-like_superfamily"/>
</dbReference>
<dbReference type="SUPFAM" id="SSF52172">
    <property type="entry name" value="CheY-like"/>
    <property type="match status" value="1"/>
</dbReference>
<feature type="modified residue" description="4-aspartylphosphate" evidence="1">
    <location>
        <position position="57"/>
    </location>
</feature>
<dbReference type="InterPro" id="IPR001789">
    <property type="entry name" value="Sig_transdc_resp-reg_receiver"/>
</dbReference>
<dbReference type="Proteomes" id="UP000605848">
    <property type="component" value="Unassembled WGS sequence"/>
</dbReference>
<proteinExistence type="predicted"/>
<evidence type="ECO:0000313" key="3">
    <source>
        <dbReference type="EMBL" id="MBL0405742.1"/>
    </source>
</evidence>
<evidence type="ECO:0000313" key="4">
    <source>
        <dbReference type="Proteomes" id="UP000605848"/>
    </source>
</evidence>
<sequence length="125" mass="13145">MLNGLRVLVVEDDPAIATDISDLIERAEGEVVGPVGSLREAKQTVRTDQSIDAAVLDVNLGDGDITPVLESLRARNVGVVVYTGSSGLPSGVGERHPDVVVLQKPVQPGRIVGEIQRARRTVGTA</sequence>
<organism evidence="3 4">
    <name type="scientific">Microvirga aerilata</name>
    <dbReference type="NCBI Taxonomy" id="670292"/>
    <lineage>
        <taxon>Bacteria</taxon>
        <taxon>Pseudomonadati</taxon>
        <taxon>Pseudomonadota</taxon>
        <taxon>Alphaproteobacteria</taxon>
        <taxon>Hyphomicrobiales</taxon>
        <taxon>Methylobacteriaceae</taxon>
        <taxon>Microvirga</taxon>
    </lineage>
</organism>
<dbReference type="RefSeq" id="WP_202062085.1">
    <property type="nucleotide sequence ID" value="NZ_JAEQMY010000027.1"/>
</dbReference>
<keyword evidence="1" id="KW-0597">Phosphoprotein</keyword>
<dbReference type="SMART" id="SM00448">
    <property type="entry name" value="REC"/>
    <property type="match status" value="1"/>
</dbReference>
<feature type="domain" description="Response regulatory" evidence="2">
    <location>
        <begin position="6"/>
        <end position="119"/>
    </location>
</feature>
<dbReference type="EMBL" id="JAEQMY010000027">
    <property type="protein sequence ID" value="MBL0405742.1"/>
    <property type="molecule type" value="Genomic_DNA"/>
</dbReference>
<dbReference type="PROSITE" id="PS50110">
    <property type="entry name" value="RESPONSE_REGULATORY"/>
    <property type="match status" value="1"/>
</dbReference>
<gene>
    <name evidence="3" type="ORF">JKG68_17415</name>
</gene>
<reference evidence="3" key="1">
    <citation type="submission" date="2021-01" db="EMBL/GenBank/DDBJ databases">
        <title>Microvirga sp.</title>
        <authorList>
            <person name="Kim M.K."/>
        </authorList>
    </citation>
    <scope>NUCLEOTIDE SEQUENCE</scope>
    <source>
        <strain evidence="3">5420S-16</strain>
    </source>
</reference>
<dbReference type="AlphaFoldDB" id="A0A936Z9Z7"/>
<accession>A0A936Z9Z7</accession>